<evidence type="ECO:0000259" key="2">
    <source>
        <dbReference type="PROSITE" id="PS50995"/>
    </source>
</evidence>
<accession>A0A4V0YY92</accession>
<reference evidence="3 4" key="1">
    <citation type="submission" date="2019-01" db="EMBL/GenBank/DDBJ databases">
        <title>Ktedonosporobacter rubrisoli SCAWS-G2.</title>
        <authorList>
            <person name="Huang Y."/>
            <person name="Yan B."/>
        </authorList>
    </citation>
    <scope>NUCLEOTIDE SEQUENCE [LARGE SCALE GENOMIC DNA]</scope>
    <source>
        <strain evidence="3 4">SCAWS-G2</strain>
    </source>
</reference>
<evidence type="ECO:0000256" key="1">
    <source>
        <dbReference type="SAM" id="MobiDB-lite"/>
    </source>
</evidence>
<dbReference type="PANTHER" id="PTHR39515">
    <property type="entry name" value="CONSERVED PROTEIN"/>
    <property type="match status" value="1"/>
</dbReference>
<dbReference type="InterPro" id="IPR036388">
    <property type="entry name" value="WH-like_DNA-bd_sf"/>
</dbReference>
<dbReference type="SMART" id="SM00347">
    <property type="entry name" value="HTH_MARR"/>
    <property type="match status" value="1"/>
</dbReference>
<dbReference type="RefSeq" id="WP_129886010.1">
    <property type="nucleotide sequence ID" value="NZ_CP035758.1"/>
</dbReference>
<dbReference type="PRINTS" id="PR00598">
    <property type="entry name" value="HTHMARR"/>
</dbReference>
<dbReference type="InterPro" id="IPR011991">
    <property type="entry name" value="ArsR-like_HTH"/>
</dbReference>
<dbReference type="PANTHER" id="PTHR39515:SF2">
    <property type="entry name" value="HTH-TYPE TRANSCRIPTIONAL REGULATOR RV0880"/>
    <property type="match status" value="1"/>
</dbReference>
<sequence length="168" mass="18604">MTDQFADPDLNVSDLTTIIEEFTTIFIRLPSVERLSFTTLSVLHTLSRKGPLHLTELTATEQMTQPAITQMVKRLEDDGLVERRADPRDGRAVQIQLTPRGAQIVAVRRAARVKQLASLLDRLPQEEREAIAAAVPALAHAIELERKAELPLHPSSSGKSAQLTKPKD</sequence>
<dbReference type="OrthoDB" id="6400170at2"/>
<gene>
    <name evidence="3" type="ORF">EPA93_05095</name>
</gene>
<dbReference type="InterPro" id="IPR052526">
    <property type="entry name" value="HTH-type_Bedaq_tolerance"/>
</dbReference>
<dbReference type="CDD" id="cd00090">
    <property type="entry name" value="HTH_ARSR"/>
    <property type="match status" value="1"/>
</dbReference>
<dbReference type="GO" id="GO:0003700">
    <property type="term" value="F:DNA-binding transcription factor activity"/>
    <property type="evidence" value="ECO:0007669"/>
    <property type="project" value="InterPro"/>
</dbReference>
<dbReference type="EMBL" id="CP035758">
    <property type="protein sequence ID" value="QBD75411.1"/>
    <property type="molecule type" value="Genomic_DNA"/>
</dbReference>
<evidence type="ECO:0000313" key="4">
    <source>
        <dbReference type="Proteomes" id="UP000290365"/>
    </source>
</evidence>
<feature type="compositionally biased region" description="Polar residues" evidence="1">
    <location>
        <begin position="154"/>
        <end position="168"/>
    </location>
</feature>
<evidence type="ECO:0000313" key="3">
    <source>
        <dbReference type="EMBL" id="QBD75411.1"/>
    </source>
</evidence>
<keyword evidence="4" id="KW-1185">Reference proteome</keyword>
<dbReference type="Gene3D" id="1.10.10.10">
    <property type="entry name" value="Winged helix-like DNA-binding domain superfamily/Winged helix DNA-binding domain"/>
    <property type="match status" value="1"/>
</dbReference>
<proteinExistence type="predicted"/>
<organism evidence="3 4">
    <name type="scientific">Ktedonosporobacter rubrisoli</name>
    <dbReference type="NCBI Taxonomy" id="2509675"/>
    <lineage>
        <taxon>Bacteria</taxon>
        <taxon>Bacillati</taxon>
        <taxon>Chloroflexota</taxon>
        <taxon>Ktedonobacteria</taxon>
        <taxon>Ktedonobacterales</taxon>
        <taxon>Ktedonosporobacteraceae</taxon>
        <taxon>Ktedonosporobacter</taxon>
    </lineage>
</organism>
<dbReference type="AlphaFoldDB" id="A0A4V0YY92"/>
<dbReference type="Pfam" id="PF01047">
    <property type="entry name" value="MarR"/>
    <property type="match status" value="1"/>
</dbReference>
<dbReference type="PROSITE" id="PS50995">
    <property type="entry name" value="HTH_MARR_2"/>
    <property type="match status" value="1"/>
</dbReference>
<feature type="domain" description="HTH marR-type" evidence="2">
    <location>
        <begin position="1"/>
        <end position="140"/>
    </location>
</feature>
<dbReference type="SUPFAM" id="SSF46785">
    <property type="entry name" value="Winged helix' DNA-binding domain"/>
    <property type="match status" value="1"/>
</dbReference>
<feature type="region of interest" description="Disordered" evidence="1">
    <location>
        <begin position="149"/>
        <end position="168"/>
    </location>
</feature>
<dbReference type="KEGG" id="kbs:EPA93_05095"/>
<dbReference type="InterPro" id="IPR000835">
    <property type="entry name" value="HTH_MarR-typ"/>
</dbReference>
<protein>
    <submittedName>
        <fullName evidence="3">MarR family transcriptional regulator</fullName>
    </submittedName>
</protein>
<dbReference type="Proteomes" id="UP000290365">
    <property type="component" value="Chromosome"/>
</dbReference>
<name>A0A4V0YY92_KTERU</name>
<dbReference type="InterPro" id="IPR036390">
    <property type="entry name" value="WH_DNA-bd_sf"/>
</dbReference>